<protein>
    <submittedName>
        <fullName evidence="5">AraC family transcriptional regulator</fullName>
    </submittedName>
</protein>
<evidence type="ECO:0000256" key="1">
    <source>
        <dbReference type="ARBA" id="ARBA00023015"/>
    </source>
</evidence>
<reference evidence="5 6" key="1">
    <citation type="submission" date="2024-09" db="EMBL/GenBank/DDBJ databases">
        <authorList>
            <person name="Sun Q."/>
            <person name="Mori K."/>
        </authorList>
    </citation>
    <scope>NUCLEOTIDE SEQUENCE [LARGE SCALE GENOMIC DNA]</scope>
    <source>
        <strain evidence="5 6">CECT 8286</strain>
    </source>
</reference>
<keyword evidence="3" id="KW-0804">Transcription</keyword>
<dbReference type="PROSITE" id="PS00041">
    <property type="entry name" value="HTH_ARAC_FAMILY_1"/>
    <property type="match status" value="1"/>
</dbReference>
<dbReference type="Pfam" id="PF12833">
    <property type="entry name" value="HTH_18"/>
    <property type="match status" value="1"/>
</dbReference>
<dbReference type="InterPro" id="IPR011051">
    <property type="entry name" value="RmlC_Cupin_sf"/>
</dbReference>
<keyword evidence="6" id="KW-1185">Reference proteome</keyword>
<dbReference type="Gene3D" id="1.10.10.60">
    <property type="entry name" value="Homeodomain-like"/>
    <property type="match status" value="2"/>
</dbReference>
<name>A0ABV5F2C1_9FLAO</name>
<sequence length="290" mass="34319">MIKNAHREITRLIPEDSFLVEERIKDDFDFPIHFHPEYELNFIYRGKGVRRIIGDSVENIDDLELVLVGPNIVHGWELHECKCKEIYEITMHIHDDLLNEKTLSRKIFKPIKDMFNRSKHGILFSRETTVNIMPRLMTLPKIIGIRYYLEFISILDELAKSEEQRLLSNSCTEHIDFHNSDKIKKVYEYIQQNFSRTITLAEISELVNMSPVSFNRFIKKRTGKTFISYINDTRISFASRWLLETDQSIGEISFKCGFNNIANFNRLFKKAKKCTPKEFRNEFIGTKRLL</sequence>
<keyword evidence="1" id="KW-0805">Transcription regulation</keyword>
<dbReference type="SMART" id="SM00342">
    <property type="entry name" value="HTH_ARAC"/>
    <property type="match status" value="1"/>
</dbReference>
<dbReference type="PANTHER" id="PTHR43280:SF27">
    <property type="entry name" value="TRANSCRIPTIONAL REGULATOR MTLR"/>
    <property type="match status" value="1"/>
</dbReference>
<evidence type="ECO:0000259" key="4">
    <source>
        <dbReference type="PROSITE" id="PS01124"/>
    </source>
</evidence>
<dbReference type="Proteomes" id="UP001589605">
    <property type="component" value="Unassembled WGS sequence"/>
</dbReference>
<dbReference type="SUPFAM" id="SSF46689">
    <property type="entry name" value="Homeodomain-like"/>
    <property type="match status" value="2"/>
</dbReference>
<dbReference type="SUPFAM" id="SSF51182">
    <property type="entry name" value="RmlC-like cupins"/>
    <property type="match status" value="1"/>
</dbReference>
<feature type="domain" description="HTH araC/xylS-type" evidence="4">
    <location>
        <begin position="184"/>
        <end position="282"/>
    </location>
</feature>
<evidence type="ECO:0000256" key="3">
    <source>
        <dbReference type="ARBA" id="ARBA00023163"/>
    </source>
</evidence>
<keyword evidence="2" id="KW-0238">DNA-binding</keyword>
<dbReference type="InterPro" id="IPR009057">
    <property type="entry name" value="Homeodomain-like_sf"/>
</dbReference>
<evidence type="ECO:0000256" key="2">
    <source>
        <dbReference type="ARBA" id="ARBA00023125"/>
    </source>
</evidence>
<evidence type="ECO:0000313" key="5">
    <source>
        <dbReference type="EMBL" id="MFB9053579.1"/>
    </source>
</evidence>
<dbReference type="RefSeq" id="WP_382382761.1">
    <property type="nucleotide sequence ID" value="NZ_JBHMEZ010000011.1"/>
</dbReference>
<accession>A0ABV5F2C1</accession>
<dbReference type="PROSITE" id="PS01124">
    <property type="entry name" value="HTH_ARAC_FAMILY_2"/>
    <property type="match status" value="1"/>
</dbReference>
<dbReference type="InterPro" id="IPR018062">
    <property type="entry name" value="HTH_AraC-typ_CS"/>
</dbReference>
<comment type="caution">
    <text evidence="5">The sequence shown here is derived from an EMBL/GenBank/DDBJ whole genome shotgun (WGS) entry which is preliminary data.</text>
</comment>
<dbReference type="EMBL" id="JBHMEZ010000011">
    <property type="protein sequence ID" value="MFB9053579.1"/>
    <property type="molecule type" value="Genomic_DNA"/>
</dbReference>
<evidence type="ECO:0000313" key="6">
    <source>
        <dbReference type="Proteomes" id="UP001589605"/>
    </source>
</evidence>
<dbReference type="InterPro" id="IPR018060">
    <property type="entry name" value="HTH_AraC"/>
</dbReference>
<organism evidence="5 6">
    <name type="scientific">Formosa undariae</name>
    <dbReference type="NCBI Taxonomy" id="1325436"/>
    <lineage>
        <taxon>Bacteria</taxon>
        <taxon>Pseudomonadati</taxon>
        <taxon>Bacteroidota</taxon>
        <taxon>Flavobacteriia</taxon>
        <taxon>Flavobacteriales</taxon>
        <taxon>Flavobacteriaceae</taxon>
        <taxon>Formosa</taxon>
    </lineage>
</organism>
<gene>
    <name evidence="5" type="ORF">ACFFVB_10865</name>
</gene>
<proteinExistence type="predicted"/>
<dbReference type="PANTHER" id="PTHR43280">
    <property type="entry name" value="ARAC-FAMILY TRANSCRIPTIONAL REGULATOR"/>
    <property type="match status" value="1"/>
</dbReference>